<reference evidence="16" key="2">
    <citation type="journal article" date="2021" name="PeerJ">
        <title>Extensive microbial diversity within the chicken gut microbiome revealed by metagenomics and culture.</title>
        <authorList>
            <person name="Gilroy R."/>
            <person name="Ravi A."/>
            <person name="Getino M."/>
            <person name="Pursley I."/>
            <person name="Horton D.L."/>
            <person name="Alikhan N.F."/>
            <person name="Baker D."/>
            <person name="Gharbi K."/>
            <person name="Hall N."/>
            <person name="Watson M."/>
            <person name="Adriaenssens E.M."/>
            <person name="Foster-Nyarko E."/>
            <person name="Jarju S."/>
            <person name="Secka A."/>
            <person name="Antonio M."/>
            <person name="Oren A."/>
            <person name="Chaudhuri R.R."/>
            <person name="La Ragione R."/>
            <person name="Hildebrand F."/>
            <person name="Pallen M.J."/>
        </authorList>
    </citation>
    <scope>NUCLEOTIDE SEQUENCE</scope>
    <source>
        <strain evidence="16">CHK158-818</strain>
    </source>
</reference>
<feature type="transmembrane region" description="Helical" evidence="14">
    <location>
        <begin position="843"/>
        <end position="863"/>
    </location>
</feature>
<evidence type="ECO:0000256" key="6">
    <source>
        <dbReference type="ARBA" id="ARBA00022723"/>
    </source>
</evidence>
<protein>
    <recommendedName>
        <fullName evidence="2">P-type Ca(2+) transporter</fullName>
        <ecNumber evidence="2">7.2.2.10</ecNumber>
    </recommendedName>
</protein>
<evidence type="ECO:0000256" key="1">
    <source>
        <dbReference type="ARBA" id="ARBA00004127"/>
    </source>
</evidence>
<evidence type="ECO:0000256" key="2">
    <source>
        <dbReference type="ARBA" id="ARBA00012790"/>
    </source>
</evidence>
<dbReference type="Gene3D" id="1.20.1110.10">
    <property type="entry name" value="Calcium-transporting ATPase, transmembrane domain"/>
    <property type="match status" value="3"/>
</dbReference>
<evidence type="ECO:0000256" key="4">
    <source>
        <dbReference type="ARBA" id="ARBA00022568"/>
    </source>
</evidence>
<dbReference type="InterPro" id="IPR023298">
    <property type="entry name" value="ATPase_P-typ_TM_dom_sf"/>
</dbReference>
<dbReference type="GO" id="GO:0005524">
    <property type="term" value="F:ATP binding"/>
    <property type="evidence" value="ECO:0007669"/>
    <property type="project" value="UniProtKB-KW"/>
</dbReference>
<dbReference type="Gene3D" id="2.70.150.10">
    <property type="entry name" value="Calcium-transporting ATPase, cytoplasmic transduction domain A"/>
    <property type="match status" value="1"/>
</dbReference>
<keyword evidence="7" id="KW-0547">Nucleotide-binding</keyword>
<dbReference type="NCBIfam" id="TIGR01517">
    <property type="entry name" value="ATPase-IIB_Ca"/>
    <property type="match status" value="1"/>
</dbReference>
<dbReference type="FunFam" id="3.40.50.1000:FF:000129">
    <property type="entry name" value="Calcium-translocating P-type ATPase PMCA-type"/>
    <property type="match status" value="1"/>
</dbReference>
<evidence type="ECO:0000256" key="11">
    <source>
        <dbReference type="ARBA" id="ARBA00022989"/>
    </source>
</evidence>
<dbReference type="Gene3D" id="3.40.1110.10">
    <property type="entry name" value="Calcium-transporting ATPase, cytoplasmic domain N"/>
    <property type="match status" value="1"/>
</dbReference>
<dbReference type="NCBIfam" id="TIGR01494">
    <property type="entry name" value="ATPase_P-type"/>
    <property type="match status" value="2"/>
</dbReference>
<feature type="transmembrane region" description="Helical" evidence="14">
    <location>
        <begin position="916"/>
        <end position="936"/>
    </location>
</feature>
<feature type="transmembrane region" description="Helical" evidence="14">
    <location>
        <begin position="74"/>
        <end position="95"/>
    </location>
</feature>
<dbReference type="Pfam" id="PF13246">
    <property type="entry name" value="Cation_ATPase"/>
    <property type="match status" value="1"/>
</dbReference>
<evidence type="ECO:0000256" key="12">
    <source>
        <dbReference type="ARBA" id="ARBA00023065"/>
    </source>
</evidence>
<evidence type="ECO:0000256" key="3">
    <source>
        <dbReference type="ARBA" id="ARBA00022448"/>
    </source>
</evidence>
<feature type="transmembrane region" description="Helical" evidence="14">
    <location>
        <begin position="800"/>
        <end position="817"/>
    </location>
</feature>
<feature type="transmembrane region" description="Helical" evidence="14">
    <location>
        <begin position="240"/>
        <end position="263"/>
    </location>
</feature>
<keyword evidence="11 14" id="KW-1133">Transmembrane helix</keyword>
<dbReference type="SUPFAM" id="SSF81660">
    <property type="entry name" value="Metal cation-transporting ATPase, ATP-binding domain N"/>
    <property type="match status" value="1"/>
</dbReference>
<evidence type="ECO:0000313" key="17">
    <source>
        <dbReference type="Proteomes" id="UP000824112"/>
    </source>
</evidence>
<keyword evidence="4" id="KW-0109">Calcium transport</keyword>
<dbReference type="GO" id="GO:0046872">
    <property type="term" value="F:metal ion binding"/>
    <property type="evidence" value="ECO:0007669"/>
    <property type="project" value="UniProtKB-KW"/>
</dbReference>
<dbReference type="InterPro" id="IPR008250">
    <property type="entry name" value="ATPase_P-typ_transduc_dom_A_sf"/>
</dbReference>
<feature type="transmembrane region" description="Helical" evidence="14">
    <location>
        <begin position="767"/>
        <end position="788"/>
    </location>
</feature>
<dbReference type="InterPro" id="IPR001757">
    <property type="entry name" value="P_typ_ATPase"/>
</dbReference>
<organism evidence="16 17">
    <name type="scientific">Candidatus Gallibacteroides avistercoris</name>
    <dbReference type="NCBI Taxonomy" id="2840833"/>
    <lineage>
        <taxon>Bacteria</taxon>
        <taxon>Pseudomonadati</taxon>
        <taxon>Bacteroidota</taxon>
        <taxon>Bacteroidia</taxon>
        <taxon>Bacteroidales</taxon>
        <taxon>Bacteroidaceae</taxon>
        <taxon>Bacteroidaceae incertae sedis</taxon>
        <taxon>Candidatus Gallibacteroides</taxon>
    </lineage>
</organism>
<dbReference type="SFLD" id="SFLDS00003">
    <property type="entry name" value="Haloacid_Dehalogenase"/>
    <property type="match status" value="1"/>
</dbReference>
<proteinExistence type="predicted"/>
<dbReference type="GO" id="GO:0012505">
    <property type="term" value="C:endomembrane system"/>
    <property type="evidence" value="ECO:0007669"/>
    <property type="project" value="UniProtKB-SubCell"/>
</dbReference>
<comment type="subcellular location">
    <subcellularLocation>
        <location evidence="1">Endomembrane system</location>
        <topology evidence="1">Multi-pass membrane protein</topology>
    </subcellularLocation>
</comment>
<keyword evidence="6" id="KW-0479">Metal-binding</keyword>
<evidence type="ECO:0000256" key="5">
    <source>
        <dbReference type="ARBA" id="ARBA00022692"/>
    </source>
</evidence>
<keyword evidence="5 14" id="KW-0812">Transmembrane</keyword>
<dbReference type="SUPFAM" id="SSF56784">
    <property type="entry name" value="HAD-like"/>
    <property type="match status" value="1"/>
</dbReference>
<reference evidence="16" key="1">
    <citation type="submission" date="2020-10" db="EMBL/GenBank/DDBJ databases">
        <authorList>
            <person name="Gilroy R."/>
        </authorList>
    </citation>
    <scope>NUCLEOTIDE SEQUENCE</scope>
    <source>
        <strain evidence="16">CHK158-818</strain>
    </source>
</reference>
<accession>A0A9D1SCV9</accession>
<evidence type="ECO:0000259" key="15">
    <source>
        <dbReference type="SMART" id="SM00831"/>
    </source>
</evidence>
<keyword evidence="13 14" id="KW-0472">Membrane</keyword>
<comment type="caution">
    <text evidence="16">The sequence shown here is derived from an EMBL/GenBank/DDBJ whole genome shotgun (WGS) entry which is preliminary data.</text>
</comment>
<dbReference type="SUPFAM" id="SSF81665">
    <property type="entry name" value="Calcium ATPase, transmembrane domain M"/>
    <property type="match status" value="2"/>
</dbReference>
<feature type="transmembrane region" description="Helical" evidence="14">
    <location>
        <begin position="875"/>
        <end position="895"/>
    </location>
</feature>
<evidence type="ECO:0000256" key="10">
    <source>
        <dbReference type="ARBA" id="ARBA00022842"/>
    </source>
</evidence>
<dbReference type="PANTHER" id="PTHR24093:SF369">
    <property type="entry name" value="CALCIUM-TRANSPORTING ATPASE"/>
    <property type="match status" value="1"/>
</dbReference>
<feature type="transmembrane region" description="Helical" evidence="14">
    <location>
        <begin position="322"/>
        <end position="343"/>
    </location>
</feature>
<feature type="transmembrane region" description="Helical" evidence="14">
    <location>
        <begin position="47"/>
        <end position="68"/>
    </location>
</feature>
<evidence type="ECO:0000256" key="13">
    <source>
        <dbReference type="ARBA" id="ARBA00023136"/>
    </source>
</evidence>
<dbReference type="Pfam" id="PF00690">
    <property type="entry name" value="Cation_ATPase_N"/>
    <property type="match status" value="1"/>
</dbReference>
<dbReference type="InterPro" id="IPR059000">
    <property type="entry name" value="ATPase_P-type_domA"/>
</dbReference>
<evidence type="ECO:0000313" key="16">
    <source>
        <dbReference type="EMBL" id="HIU54938.1"/>
    </source>
</evidence>
<feature type="domain" description="Cation-transporting P-type ATPase N-terminal" evidence="15">
    <location>
        <begin position="2"/>
        <end position="63"/>
    </location>
</feature>
<dbReference type="PROSITE" id="PS00154">
    <property type="entry name" value="ATPASE_E1_E2"/>
    <property type="match status" value="1"/>
</dbReference>
<dbReference type="PRINTS" id="PR00119">
    <property type="entry name" value="CATATPASE"/>
</dbReference>
<dbReference type="AlphaFoldDB" id="A0A9D1SCV9"/>
<evidence type="ECO:0000256" key="14">
    <source>
        <dbReference type="SAM" id="Phobius"/>
    </source>
</evidence>
<keyword evidence="12" id="KW-0406">Ion transport</keyword>
<dbReference type="SFLD" id="SFLDF00027">
    <property type="entry name" value="p-type_atpase"/>
    <property type="match status" value="1"/>
</dbReference>
<dbReference type="GO" id="GO:0016887">
    <property type="term" value="F:ATP hydrolysis activity"/>
    <property type="evidence" value="ECO:0007669"/>
    <property type="project" value="InterPro"/>
</dbReference>
<dbReference type="Proteomes" id="UP000824112">
    <property type="component" value="Unassembled WGS sequence"/>
</dbReference>
<feature type="transmembrane region" description="Helical" evidence="14">
    <location>
        <begin position="363"/>
        <end position="386"/>
    </location>
</feature>
<name>A0A9D1SCV9_9BACT</name>
<keyword evidence="10" id="KW-0460">Magnesium</keyword>
<dbReference type="PRINTS" id="PR00120">
    <property type="entry name" value="HATPASE"/>
</dbReference>
<dbReference type="Pfam" id="PF00122">
    <property type="entry name" value="E1-E2_ATPase"/>
    <property type="match status" value="1"/>
</dbReference>
<sequence>MESNKLHSGLTDAQVKENRQKYGTNILTPPERDSLWKIFLGNFKDPVIRILLMAVVISAGISVAIYFTEGIFEIAETIGIAIAIVLATGVSTWFVNDANKKFDLLNQVNDDTLVRVIRNGGITEVPKKEIVVGDIVLLEQGEEVPADGILLEAVSLEINESSLTGEPVTGKTTVEEDFDAAATYPSNVVLRGTTVIDGHGTMEVTTVGDATEFGKVAREATVKSEEETPLNKQLKVLAKFIGVIGFGIAGITFCILFIKGLYYNPHFPAPTLGQFGLVSSVVLAVFIALANIWTPVLRDLFFLLKKPVPRWLYSRGKRYCSLYAVVVLAVLFAIGYACGVKFWEKEAWISLEAGKSVLNAFMAAVTLIVVAIPEGLPMSVTLSLALSMRKMLKANNLVRKMHACETMGAATVICTDKTGTLTQNRMSVYETDFFGLPGQKLANDTLSQIITESIACNTTAFLETTAEGEIKTLGNPTEAALLLWLQKEGIDYLPVREKGTVIDQLTFSTERKYMATLVYSPALGKKVLYVKGAPEIVLANSSAVDAANGRVAVPDKRSEIETQLLNYQNQAMRTLGFAYEIVEDDMPRFENEKLVNTHLVFIGIAAISDPVRPDVPAAIERCLNAGIQVKIVTGDTPGTAKEIGRQIGLWKAEDTDINHITGTEFAALSDEEAYDRVEHLKIMSRARPTDKQRLVQLLQKHGEVVAVTGDGTNDAPALNFAHVGLSMGTGTSVAKEASDITLLDDSFNSIASAVLWGRSVFLNIQRFILFQLTINVVALIIVMIGSILGSESPITVTQMLWVNLIMDTFAAGALASLPPDEKVMKQKPRDTNDFIIVPQMRRLILGTGLAFIVVLSGLLFYLAHFTGGIADTSESVKNLTLFFTFFVLLQFWNMFNAKTYGTDDSAFKGLKKSEGFVLVSLAILLGQFIVVTFGGTVFRTIPLSGEEWVGIILSSSLVLWIGEIVRLFKRIRNKTRKKRTI</sequence>
<dbReference type="InterPro" id="IPR044492">
    <property type="entry name" value="P_typ_ATPase_HD_dom"/>
</dbReference>
<dbReference type="SUPFAM" id="SSF81653">
    <property type="entry name" value="Calcium ATPase, transduction domain A"/>
    <property type="match status" value="1"/>
</dbReference>
<dbReference type="InterPro" id="IPR006068">
    <property type="entry name" value="ATPase_P-typ_cation-transptr_C"/>
</dbReference>
<dbReference type="Pfam" id="PF00689">
    <property type="entry name" value="Cation_ATPase_C"/>
    <property type="match status" value="1"/>
</dbReference>
<evidence type="ECO:0000256" key="9">
    <source>
        <dbReference type="ARBA" id="ARBA00022840"/>
    </source>
</evidence>
<evidence type="ECO:0000256" key="7">
    <source>
        <dbReference type="ARBA" id="ARBA00022741"/>
    </source>
</evidence>
<dbReference type="EMBL" id="DVNA01000092">
    <property type="protein sequence ID" value="HIU54938.1"/>
    <property type="molecule type" value="Genomic_DNA"/>
</dbReference>
<dbReference type="InterPro" id="IPR018303">
    <property type="entry name" value="ATPase_P-typ_P_site"/>
</dbReference>
<dbReference type="InterPro" id="IPR006408">
    <property type="entry name" value="P-type_ATPase_IIB"/>
</dbReference>
<keyword evidence="3" id="KW-0813">Transport</keyword>
<dbReference type="SFLD" id="SFLDG00002">
    <property type="entry name" value="C1.7:_P-type_atpase_like"/>
    <property type="match status" value="1"/>
</dbReference>
<dbReference type="GO" id="GO:0005388">
    <property type="term" value="F:P-type calcium transporter activity"/>
    <property type="evidence" value="ECO:0007669"/>
    <property type="project" value="UniProtKB-EC"/>
</dbReference>
<evidence type="ECO:0000256" key="8">
    <source>
        <dbReference type="ARBA" id="ARBA00022837"/>
    </source>
</evidence>
<dbReference type="InterPro" id="IPR023299">
    <property type="entry name" value="ATPase_P-typ_cyto_dom_N"/>
</dbReference>
<dbReference type="GO" id="GO:0005886">
    <property type="term" value="C:plasma membrane"/>
    <property type="evidence" value="ECO:0007669"/>
    <property type="project" value="TreeGrafter"/>
</dbReference>
<gene>
    <name evidence="16" type="ORF">IAB03_03905</name>
</gene>
<dbReference type="SMART" id="SM00831">
    <property type="entry name" value="Cation_ATPase_N"/>
    <property type="match status" value="1"/>
</dbReference>
<dbReference type="InterPro" id="IPR004014">
    <property type="entry name" value="ATPase_P-typ_cation-transptr_N"/>
</dbReference>
<feature type="transmembrane region" description="Helical" evidence="14">
    <location>
        <begin position="948"/>
        <end position="968"/>
    </location>
</feature>
<feature type="transmembrane region" description="Helical" evidence="14">
    <location>
        <begin position="275"/>
        <end position="301"/>
    </location>
</feature>
<dbReference type="InterPro" id="IPR036412">
    <property type="entry name" value="HAD-like_sf"/>
</dbReference>
<dbReference type="EC" id="7.2.2.10" evidence="2"/>
<keyword evidence="9" id="KW-0067">ATP-binding</keyword>
<dbReference type="PANTHER" id="PTHR24093">
    <property type="entry name" value="CATION TRANSPORTING ATPASE"/>
    <property type="match status" value="1"/>
</dbReference>
<keyword evidence="8" id="KW-0106">Calcium</keyword>